<dbReference type="Pfam" id="PF00850">
    <property type="entry name" value="Hist_deacetyl"/>
    <property type="match status" value="1"/>
</dbReference>
<dbReference type="OrthoDB" id="147549at2157"/>
<dbReference type="Proteomes" id="UP000051862">
    <property type="component" value="Unassembled WGS sequence"/>
</dbReference>
<evidence type="ECO:0000259" key="1">
    <source>
        <dbReference type="Pfam" id="PF00850"/>
    </source>
</evidence>
<dbReference type="CDD" id="cd10001">
    <property type="entry name" value="HDAC_classII_APAH"/>
    <property type="match status" value="1"/>
</dbReference>
<reference evidence="2 7" key="2">
    <citation type="submission" date="2016-04" db="EMBL/GenBank/DDBJ databases">
        <title>Complete genome sequence of Thermococcus thioreducens type strain OGL-20P.</title>
        <authorList>
            <person name="Oger P.M."/>
        </authorList>
    </citation>
    <scope>NUCLEOTIDE SEQUENCE [LARGE SCALE GENOMIC DNA]</scope>
    <source>
        <strain evidence="2 7">OGL-20P</strain>
    </source>
</reference>
<dbReference type="GeneID" id="33334666"/>
<dbReference type="Proteomes" id="UP000182125">
    <property type="component" value="Unassembled WGS sequence"/>
</dbReference>
<dbReference type="EMBL" id="CP015105">
    <property type="protein sequence ID" value="ASJ13112.1"/>
    <property type="molecule type" value="Genomic_DNA"/>
</dbReference>
<evidence type="ECO:0000313" key="6">
    <source>
        <dbReference type="Proteomes" id="UP000182125"/>
    </source>
</evidence>
<name>A0A0Q2XKJ7_9EURY</name>
<dbReference type="AlphaFoldDB" id="A0A0Q2XKJ7"/>
<evidence type="ECO:0000313" key="5">
    <source>
        <dbReference type="Proteomes" id="UP000051862"/>
    </source>
</evidence>
<dbReference type="InterPro" id="IPR037138">
    <property type="entry name" value="His_deacetylse_dom_sf"/>
</dbReference>
<dbReference type="KEGG" id="ttd:A3L14_09530"/>
<evidence type="ECO:0000313" key="3">
    <source>
        <dbReference type="EMBL" id="KQH81620.1"/>
    </source>
</evidence>
<feature type="domain" description="Histone deacetylase" evidence="1">
    <location>
        <begin position="20"/>
        <end position="291"/>
    </location>
</feature>
<dbReference type="GO" id="GO:0004407">
    <property type="term" value="F:histone deacetylase activity"/>
    <property type="evidence" value="ECO:0007669"/>
    <property type="project" value="TreeGrafter"/>
</dbReference>
<dbReference type="Gene3D" id="3.40.800.20">
    <property type="entry name" value="Histone deacetylase domain"/>
    <property type="match status" value="1"/>
</dbReference>
<dbReference type="PATRIC" id="fig|277988.4.peg.2184"/>
<accession>A0A0Q2XKJ7</accession>
<dbReference type="EMBL" id="LIXN01000020">
    <property type="protein sequence ID" value="KQH81620.1"/>
    <property type="molecule type" value="Genomic_DNA"/>
</dbReference>
<gene>
    <name evidence="2" type="ORF">A3L14_09530</name>
    <name evidence="3" type="ORF">AMR53_10405</name>
    <name evidence="4" type="ORF">SAMN05216170_0032</name>
</gene>
<reference evidence="4 6" key="3">
    <citation type="submission" date="2016-10" db="EMBL/GenBank/DDBJ databases">
        <authorList>
            <person name="de Groot N.N."/>
        </authorList>
    </citation>
    <scope>NUCLEOTIDE SEQUENCE [LARGE SCALE GENOMIC DNA]</scope>
    <source>
        <strain evidence="4 6">OGL-20</strain>
    </source>
</reference>
<evidence type="ECO:0000313" key="4">
    <source>
        <dbReference type="EMBL" id="SEV80972.1"/>
    </source>
</evidence>
<keyword evidence="7" id="KW-1185">Reference proteome</keyword>
<reference evidence="3 5" key="1">
    <citation type="submission" date="2015-08" db="EMBL/GenBank/DDBJ databases">
        <title>Thermococcus thioreducens DSM 14981 genome sequencing.</title>
        <authorList>
            <person name="Hong S.-J."/>
            <person name="Kim M.-C."/>
            <person name="Shin J.-H."/>
        </authorList>
    </citation>
    <scope>NUCLEOTIDE SEQUENCE [LARGE SCALE GENOMIC DNA]</scope>
    <source>
        <strain evidence="3 5">DSM 14981</strain>
    </source>
</reference>
<dbReference type="RefSeq" id="WP_055430192.1">
    <property type="nucleotide sequence ID" value="NZ_CP015105.1"/>
</dbReference>
<dbReference type="Proteomes" id="UP000250136">
    <property type="component" value="Chromosome"/>
</dbReference>
<evidence type="ECO:0000313" key="2">
    <source>
        <dbReference type="EMBL" id="ASJ13112.1"/>
    </source>
</evidence>
<dbReference type="InterPro" id="IPR023801">
    <property type="entry name" value="His_deacetylse_dom"/>
</dbReference>
<dbReference type="InterPro" id="IPR023696">
    <property type="entry name" value="Ureohydrolase_dom_sf"/>
</dbReference>
<dbReference type="SUPFAM" id="SSF52768">
    <property type="entry name" value="Arginase/deacetylase"/>
    <property type="match status" value="1"/>
</dbReference>
<dbReference type="PRINTS" id="PR01270">
    <property type="entry name" value="HDASUPER"/>
</dbReference>
<protein>
    <submittedName>
        <fullName evidence="4">Acetoin utilization deacetylase AcuC</fullName>
    </submittedName>
</protein>
<dbReference type="STRING" id="277988.SAMN05216170_0032"/>
<evidence type="ECO:0000313" key="7">
    <source>
        <dbReference type="Proteomes" id="UP000250136"/>
    </source>
</evidence>
<dbReference type="PANTHER" id="PTHR10625">
    <property type="entry name" value="HISTONE DEACETYLASE HDAC1-RELATED"/>
    <property type="match status" value="1"/>
</dbReference>
<organism evidence="3 5">
    <name type="scientific">Thermococcus thioreducens</name>
    <dbReference type="NCBI Taxonomy" id="277988"/>
    <lineage>
        <taxon>Archaea</taxon>
        <taxon>Methanobacteriati</taxon>
        <taxon>Methanobacteriota</taxon>
        <taxon>Thermococci</taxon>
        <taxon>Thermococcales</taxon>
        <taxon>Thermococcaceae</taxon>
        <taxon>Thermococcus</taxon>
    </lineage>
</organism>
<dbReference type="EMBL" id="FOIW01000001">
    <property type="protein sequence ID" value="SEV80972.1"/>
    <property type="molecule type" value="Genomic_DNA"/>
</dbReference>
<dbReference type="PANTHER" id="PTHR10625:SF10">
    <property type="entry name" value="HISTONE DEACETYLASE HDAC1"/>
    <property type="match status" value="1"/>
</dbReference>
<sequence>MSLQVLYSPIFRGHKPEGYHPENPSRLDYAIRGLSEEGLWNDELILEPEPVSPADILLIHDGEYVERIRKLANTFEYLDPDTYVAPGTWEAALTALGAARDAVKFAVKKKGLYLALVRPPGHHAGRSGRAFNAPTLGFCIFNNSAFAAFALRELRGKAIVIDFDAHHGNGTQEIFWNDGDVIHIDLHEREVYPWSGYEHDVGGKGAEGSKVNVPLPHYSADDDHILAWMEVVLPILEETKPDVVIVSAGFDGFLGEGLTTLRLTERFFRYAGATLSGYSLAVLLEGGYNVGLMKGLPAFIDGYLKGKPEGRPIEPSYEALSTVHRVVEVHREWWGL</sequence>
<dbReference type="GO" id="GO:0040029">
    <property type="term" value="P:epigenetic regulation of gene expression"/>
    <property type="evidence" value="ECO:0007669"/>
    <property type="project" value="TreeGrafter"/>
</dbReference>
<dbReference type="InterPro" id="IPR000286">
    <property type="entry name" value="HDACs"/>
</dbReference>
<proteinExistence type="predicted"/>